<evidence type="ECO:0000313" key="1">
    <source>
        <dbReference type="EMBL" id="KAK4015049.1"/>
    </source>
</evidence>
<accession>A0ABQ9ZQ46</accession>
<gene>
    <name evidence="1" type="ORF">OUZ56_030039</name>
</gene>
<name>A0ABQ9ZQ46_9CRUS</name>
<protein>
    <submittedName>
        <fullName evidence="1">Uncharacterized protein</fullName>
    </submittedName>
</protein>
<reference evidence="1 2" key="1">
    <citation type="journal article" date="2023" name="Nucleic Acids Res.">
        <title>The hologenome of Daphnia magna reveals possible DNA methylation and microbiome-mediated evolution of the host genome.</title>
        <authorList>
            <person name="Chaturvedi A."/>
            <person name="Li X."/>
            <person name="Dhandapani V."/>
            <person name="Marshall H."/>
            <person name="Kissane S."/>
            <person name="Cuenca-Cambronero M."/>
            <person name="Asole G."/>
            <person name="Calvet F."/>
            <person name="Ruiz-Romero M."/>
            <person name="Marangio P."/>
            <person name="Guigo R."/>
            <person name="Rago D."/>
            <person name="Mirbahai L."/>
            <person name="Eastwood N."/>
            <person name="Colbourne J.K."/>
            <person name="Zhou J."/>
            <person name="Mallon E."/>
            <person name="Orsini L."/>
        </authorList>
    </citation>
    <scope>NUCLEOTIDE SEQUENCE [LARGE SCALE GENOMIC DNA]</scope>
    <source>
        <strain evidence="1">LRV0_1</strain>
    </source>
</reference>
<keyword evidence="2" id="KW-1185">Reference proteome</keyword>
<organism evidence="1 2">
    <name type="scientific">Daphnia magna</name>
    <dbReference type="NCBI Taxonomy" id="35525"/>
    <lineage>
        <taxon>Eukaryota</taxon>
        <taxon>Metazoa</taxon>
        <taxon>Ecdysozoa</taxon>
        <taxon>Arthropoda</taxon>
        <taxon>Crustacea</taxon>
        <taxon>Branchiopoda</taxon>
        <taxon>Diplostraca</taxon>
        <taxon>Cladocera</taxon>
        <taxon>Anomopoda</taxon>
        <taxon>Daphniidae</taxon>
        <taxon>Daphnia</taxon>
    </lineage>
</organism>
<sequence>MSAKEVVAYQGVIFKSEGEVAFSDSEWLVATYLTFNHLKTTMKTLREWLEVKVDTMANRYDGPRDKFNSRQPAISETEARINRRRGKVLNWLFGVSKQEDLEHVHGRLDKLSTETTSIEHALEVHASLINERLWETKALADAVGELQTAFAQVERETWKLDQKIEGVAREMEIHWIAITKVEDALRQLGSALAWLDKALNYFLVGIATMSMGRLSVTLFPPLQVQAVLKEIKAVLPPSWSLSPYIQNGDIWKVYTEAKVVVATVISLPHPISNFTLGAQFEPLPPFLAVASDSQAFVELTVSDSSRFVASCTSICPISRAVNRDYPEPSCAIALFLNDEVRSRAQCKTRLSPWRGQQTVTRSPKVGVF</sequence>
<dbReference type="EMBL" id="JAOYFB010000005">
    <property type="protein sequence ID" value="KAK4015049.1"/>
    <property type="molecule type" value="Genomic_DNA"/>
</dbReference>
<evidence type="ECO:0000313" key="2">
    <source>
        <dbReference type="Proteomes" id="UP001234178"/>
    </source>
</evidence>
<comment type="caution">
    <text evidence="1">The sequence shown here is derived from an EMBL/GenBank/DDBJ whole genome shotgun (WGS) entry which is preliminary data.</text>
</comment>
<proteinExistence type="predicted"/>
<dbReference type="Proteomes" id="UP001234178">
    <property type="component" value="Unassembled WGS sequence"/>
</dbReference>